<evidence type="ECO:0000256" key="4">
    <source>
        <dbReference type="ARBA" id="ARBA00023239"/>
    </source>
</evidence>
<dbReference type="RefSeq" id="WP_306734164.1">
    <property type="nucleotide sequence ID" value="NZ_JANHAX010000001.1"/>
</dbReference>
<dbReference type="PANTHER" id="PTHR30502:SF4">
    <property type="entry name" value="5-KETO-4-DEOXY-D-GLUCARATE ALDOLASE"/>
    <property type="match status" value="1"/>
</dbReference>
<dbReference type="PANTHER" id="PTHR30502">
    <property type="entry name" value="2-KETO-3-DEOXY-L-RHAMNONATE ALDOLASE"/>
    <property type="match status" value="1"/>
</dbReference>
<evidence type="ECO:0000256" key="6">
    <source>
        <dbReference type="ARBA" id="ARBA00045074"/>
    </source>
</evidence>
<evidence type="ECO:0000256" key="1">
    <source>
        <dbReference type="ARBA" id="ARBA00001968"/>
    </source>
</evidence>
<accession>A0AAE3WA63</accession>
<proteinExistence type="inferred from homology"/>
<comment type="caution">
    <text evidence="9">The sequence shown here is derived from an EMBL/GenBank/DDBJ whole genome shotgun (WGS) entry which is preliminary data.</text>
</comment>
<feature type="domain" description="HpcH/HpaI aldolase/citrate lyase" evidence="8">
    <location>
        <begin position="18"/>
        <end position="242"/>
    </location>
</feature>
<comment type="catalytic activity">
    <reaction evidence="6">
        <text>D-glyceraldehyde + pyruvate = 2-dehydro-3-deoxy-L-galactonate</text>
        <dbReference type="Rhea" id="RHEA:80055"/>
        <dbReference type="ChEBI" id="CHEBI:15361"/>
        <dbReference type="ChEBI" id="CHEBI:17378"/>
        <dbReference type="ChEBI" id="CHEBI:75545"/>
    </reaction>
</comment>
<dbReference type="FunFam" id="3.20.20.60:FF:000004">
    <property type="entry name" value="5-keto-4-deoxy-D-glucarate aldolase"/>
    <property type="match status" value="1"/>
</dbReference>
<evidence type="ECO:0000256" key="3">
    <source>
        <dbReference type="ARBA" id="ARBA00022723"/>
    </source>
</evidence>
<evidence type="ECO:0000313" key="9">
    <source>
        <dbReference type="EMBL" id="MDQ2088904.1"/>
    </source>
</evidence>
<reference evidence="9" key="1">
    <citation type="submission" date="2022-07" db="EMBL/GenBank/DDBJ databases">
        <authorList>
            <person name="Otstavnykh N."/>
            <person name="Isaeva M."/>
            <person name="Bystritskaya E."/>
        </authorList>
    </citation>
    <scope>NUCLEOTIDE SEQUENCE</scope>
    <source>
        <strain evidence="9">KCTC 52189</strain>
    </source>
</reference>
<sequence length="257" mass="27724">MDMKTNAFKRAIAAGRQQIGIWHAIRDSAVTEMLGDCGFDWILIDCEHSPNSESDVLVKLQALNGSPTAAMVRPSSLDVAEIKRLLDVGAQNILVPYVQTVEEAQLAAASVTYPPEGIRGVSTGSRSSRFGAVPDYFARARDEICLIVQVETRAAMDRLEEIAAVPGIDGIFIGPADLAASLGHPGDIFHPEVQEAILSCMRRIRAAGKPAGFLSPNQDLLEKVVEAGCVFTAVDVDMGLLRRSALHRLDICKGWKS</sequence>
<dbReference type="EMBL" id="JANHAX010000001">
    <property type="protein sequence ID" value="MDQ2088904.1"/>
    <property type="molecule type" value="Genomic_DNA"/>
</dbReference>
<evidence type="ECO:0000313" key="10">
    <source>
        <dbReference type="Proteomes" id="UP001226762"/>
    </source>
</evidence>
<keyword evidence="3" id="KW-0479">Metal-binding</keyword>
<organism evidence="9 10">
    <name type="scientific">Marimonas arenosa</name>
    <dbReference type="NCBI Taxonomy" id="1795305"/>
    <lineage>
        <taxon>Bacteria</taxon>
        <taxon>Pseudomonadati</taxon>
        <taxon>Pseudomonadota</taxon>
        <taxon>Alphaproteobacteria</taxon>
        <taxon>Rhodobacterales</taxon>
        <taxon>Paracoccaceae</taxon>
        <taxon>Marimonas</taxon>
    </lineage>
</organism>
<keyword evidence="10" id="KW-1185">Reference proteome</keyword>
<reference evidence="9" key="2">
    <citation type="submission" date="2023-02" db="EMBL/GenBank/DDBJ databases">
        <title>'Rhodoalgimonas zhirmunskyi' gen. nov., isolated from a red alga.</title>
        <authorList>
            <person name="Nedashkovskaya O.I."/>
            <person name="Otstavnykh N.Y."/>
            <person name="Bystritskaya E.P."/>
            <person name="Balabanova L.A."/>
            <person name="Isaeva M.P."/>
        </authorList>
    </citation>
    <scope>NUCLEOTIDE SEQUENCE</scope>
    <source>
        <strain evidence="9">KCTC 52189</strain>
    </source>
</reference>
<dbReference type="InterPro" id="IPR050251">
    <property type="entry name" value="HpcH-HpaI_aldolase"/>
</dbReference>
<dbReference type="InterPro" id="IPR015813">
    <property type="entry name" value="Pyrv/PenolPyrv_kinase-like_dom"/>
</dbReference>
<dbReference type="GO" id="GO:0005737">
    <property type="term" value="C:cytoplasm"/>
    <property type="evidence" value="ECO:0007669"/>
    <property type="project" value="UniProtKB-ARBA"/>
</dbReference>
<dbReference type="SUPFAM" id="SSF51621">
    <property type="entry name" value="Phosphoenolpyruvate/pyruvate domain"/>
    <property type="match status" value="1"/>
</dbReference>
<evidence type="ECO:0000256" key="7">
    <source>
        <dbReference type="ARBA" id="ARBA00068169"/>
    </source>
</evidence>
<comment type="cofactor">
    <cofactor evidence="1">
        <name>a divalent metal cation</name>
        <dbReference type="ChEBI" id="CHEBI:60240"/>
    </cofactor>
</comment>
<dbReference type="Proteomes" id="UP001226762">
    <property type="component" value="Unassembled WGS sequence"/>
</dbReference>
<evidence type="ECO:0000256" key="5">
    <source>
        <dbReference type="ARBA" id="ARBA00023317"/>
    </source>
</evidence>
<dbReference type="InterPro" id="IPR005000">
    <property type="entry name" value="Aldolase/citrate-lyase_domain"/>
</dbReference>
<name>A0AAE3WA63_9RHOB</name>
<dbReference type="GO" id="GO:0046872">
    <property type="term" value="F:metal ion binding"/>
    <property type="evidence" value="ECO:0007669"/>
    <property type="project" value="UniProtKB-KW"/>
</dbReference>
<dbReference type="Gene3D" id="3.20.20.60">
    <property type="entry name" value="Phosphoenolpyruvate-binding domains"/>
    <property type="match status" value="1"/>
</dbReference>
<keyword evidence="5" id="KW-0670">Pyruvate</keyword>
<protein>
    <recommendedName>
        <fullName evidence="7">Hydroxypyruvate/pyruvate aldolase</fullName>
    </recommendedName>
</protein>
<keyword evidence="4 9" id="KW-0456">Lyase</keyword>
<evidence type="ECO:0000256" key="2">
    <source>
        <dbReference type="ARBA" id="ARBA00005568"/>
    </source>
</evidence>
<comment type="similarity">
    <text evidence="2">Belongs to the HpcH/HpaI aldolase family.</text>
</comment>
<dbReference type="GO" id="GO:0016832">
    <property type="term" value="F:aldehyde-lyase activity"/>
    <property type="evidence" value="ECO:0007669"/>
    <property type="project" value="TreeGrafter"/>
</dbReference>
<dbReference type="AlphaFoldDB" id="A0AAE3WA63"/>
<evidence type="ECO:0000259" key="8">
    <source>
        <dbReference type="Pfam" id="PF03328"/>
    </source>
</evidence>
<dbReference type="Pfam" id="PF03328">
    <property type="entry name" value="HpcH_HpaI"/>
    <property type="match status" value="1"/>
</dbReference>
<dbReference type="InterPro" id="IPR040442">
    <property type="entry name" value="Pyrv_kinase-like_dom_sf"/>
</dbReference>
<gene>
    <name evidence="9" type="ORF">NO357_03180</name>
</gene>